<dbReference type="InterPro" id="IPR027417">
    <property type="entry name" value="P-loop_NTPase"/>
</dbReference>
<dbReference type="EMBL" id="CP146612">
    <property type="protein sequence ID" value="WWX25993.1"/>
    <property type="molecule type" value="Genomic_DNA"/>
</dbReference>
<organism evidence="5 6">
    <name type="scientific">Candidatus Dehalogenimonas loeffleri</name>
    <dbReference type="NCBI Taxonomy" id="3127115"/>
    <lineage>
        <taxon>Bacteria</taxon>
        <taxon>Bacillati</taxon>
        <taxon>Chloroflexota</taxon>
        <taxon>Dehalococcoidia</taxon>
        <taxon>Dehalococcoidales</taxon>
        <taxon>Dehalococcoidaceae</taxon>
        <taxon>Dehalogenimonas</taxon>
    </lineage>
</organism>
<dbReference type="Pfam" id="PF00005">
    <property type="entry name" value="ABC_tran"/>
    <property type="match status" value="1"/>
</dbReference>
<dbReference type="RefSeq" id="WP_338738712.1">
    <property type="nucleotide sequence ID" value="NZ_CP146612.1"/>
</dbReference>
<evidence type="ECO:0000256" key="1">
    <source>
        <dbReference type="ARBA" id="ARBA00022448"/>
    </source>
</evidence>
<protein>
    <submittedName>
        <fullName evidence="5">ATP-binding cassette domain-containing protein</fullName>
    </submittedName>
</protein>
<dbReference type="PANTHER" id="PTHR42711:SF16">
    <property type="entry name" value="ABC TRANSPORTER ATP-BINDING PROTEIN"/>
    <property type="match status" value="1"/>
</dbReference>
<feature type="domain" description="ABC transporter" evidence="4">
    <location>
        <begin position="4"/>
        <end position="231"/>
    </location>
</feature>
<dbReference type="InterPro" id="IPR050763">
    <property type="entry name" value="ABC_transporter_ATP-binding"/>
</dbReference>
<evidence type="ECO:0000256" key="2">
    <source>
        <dbReference type="ARBA" id="ARBA00022741"/>
    </source>
</evidence>
<evidence type="ECO:0000259" key="4">
    <source>
        <dbReference type="PROSITE" id="PS50893"/>
    </source>
</evidence>
<dbReference type="InterPro" id="IPR003439">
    <property type="entry name" value="ABC_transporter-like_ATP-bd"/>
</dbReference>
<dbReference type="SMART" id="SM00382">
    <property type="entry name" value="AAA"/>
    <property type="match status" value="1"/>
</dbReference>
<reference evidence="5 6" key="1">
    <citation type="submission" date="2024-03" db="EMBL/GenBank/DDBJ databases">
        <title>A Dehalogenimonas Isolated from Estuarine Sediments Dihaloeliminates Chlorinated Alkanes.</title>
        <authorList>
            <person name="Yang Y."/>
            <person name="Wang H."/>
        </authorList>
    </citation>
    <scope>NUCLEOTIDE SEQUENCE [LARGE SCALE GENOMIC DNA]</scope>
    <source>
        <strain evidence="5 6">W</strain>
    </source>
</reference>
<dbReference type="Proteomes" id="UP001375370">
    <property type="component" value="Chromosome"/>
</dbReference>
<evidence type="ECO:0000256" key="3">
    <source>
        <dbReference type="ARBA" id="ARBA00022840"/>
    </source>
</evidence>
<keyword evidence="6" id="KW-1185">Reference proteome</keyword>
<name>A0ABZ2J6T7_9CHLR</name>
<proteinExistence type="predicted"/>
<dbReference type="PROSITE" id="PS50893">
    <property type="entry name" value="ABC_TRANSPORTER_2"/>
    <property type="match status" value="1"/>
</dbReference>
<gene>
    <name evidence="5" type="ORF">V8247_03255</name>
</gene>
<sequence>MPTVQLSHINKTYGTARVVDDVSFEVDGGEIFALIGPNGAGKSTTIRMMMDIIKPDSGEILINGDHLGEAAKNRIGYLPEERGLYRKLKIIDTIVYLASLKGADTAAAVTRAENMLRKFDLFDHRFKKIEELSKGMGQLTQFVVTVAHNPDLIILDEPFAGLDPVNSRLLKDTIRELRAEGKAVILSTHRMNEVQEMCDRLFMINKGRRLLYGKLDDIRRQYRAHAAVVESPTPLPENLTGVLNRQVKGNLTELQLDTATSPQALLTQLVSAGVAVERFEVVTPSLDEIFVRVVKQS</sequence>
<dbReference type="Pfam" id="PF13732">
    <property type="entry name" value="DrrA1-3_C"/>
    <property type="match status" value="1"/>
</dbReference>
<dbReference type="InterPro" id="IPR025302">
    <property type="entry name" value="DrrA1/2-like_C"/>
</dbReference>
<evidence type="ECO:0000313" key="6">
    <source>
        <dbReference type="Proteomes" id="UP001375370"/>
    </source>
</evidence>
<accession>A0ABZ2J6T7</accession>
<dbReference type="GO" id="GO:0005524">
    <property type="term" value="F:ATP binding"/>
    <property type="evidence" value="ECO:0007669"/>
    <property type="project" value="UniProtKB-KW"/>
</dbReference>
<keyword evidence="2" id="KW-0547">Nucleotide-binding</keyword>
<keyword evidence="3 5" id="KW-0067">ATP-binding</keyword>
<dbReference type="PANTHER" id="PTHR42711">
    <property type="entry name" value="ABC TRANSPORTER ATP-BINDING PROTEIN"/>
    <property type="match status" value="1"/>
</dbReference>
<dbReference type="SUPFAM" id="SSF52540">
    <property type="entry name" value="P-loop containing nucleoside triphosphate hydrolases"/>
    <property type="match status" value="1"/>
</dbReference>
<dbReference type="InterPro" id="IPR003593">
    <property type="entry name" value="AAA+_ATPase"/>
</dbReference>
<evidence type="ECO:0000313" key="5">
    <source>
        <dbReference type="EMBL" id="WWX25993.1"/>
    </source>
</evidence>
<dbReference type="Gene3D" id="3.40.50.300">
    <property type="entry name" value="P-loop containing nucleotide triphosphate hydrolases"/>
    <property type="match status" value="1"/>
</dbReference>
<keyword evidence="1" id="KW-0813">Transport</keyword>